<dbReference type="RefSeq" id="XP_033671907.1">
    <property type="nucleotide sequence ID" value="XM_033811754.1"/>
</dbReference>
<protein>
    <submittedName>
        <fullName evidence="2">Uncharacterized protein</fullName>
    </submittedName>
</protein>
<dbReference type="GeneID" id="54565026"/>
<dbReference type="AlphaFoldDB" id="A0A6A6CXS3"/>
<name>A0A6A6CXS3_ZASCE</name>
<accession>A0A6A6CXS3</accession>
<feature type="region of interest" description="Disordered" evidence="1">
    <location>
        <begin position="29"/>
        <end position="69"/>
    </location>
</feature>
<dbReference type="Proteomes" id="UP000799537">
    <property type="component" value="Unassembled WGS sequence"/>
</dbReference>
<evidence type="ECO:0000256" key="1">
    <source>
        <dbReference type="SAM" id="MobiDB-lite"/>
    </source>
</evidence>
<evidence type="ECO:0000313" key="3">
    <source>
        <dbReference type="Proteomes" id="UP000799537"/>
    </source>
</evidence>
<evidence type="ECO:0000313" key="2">
    <source>
        <dbReference type="EMBL" id="KAF2171018.1"/>
    </source>
</evidence>
<reference evidence="2" key="1">
    <citation type="journal article" date="2020" name="Stud. Mycol.">
        <title>101 Dothideomycetes genomes: a test case for predicting lifestyles and emergence of pathogens.</title>
        <authorList>
            <person name="Haridas S."/>
            <person name="Albert R."/>
            <person name="Binder M."/>
            <person name="Bloem J."/>
            <person name="Labutti K."/>
            <person name="Salamov A."/>
            <person name="Andreopoulos B."/>
            <person name="Baker S."/>
            <person name="Barry K."/>
            <person name="Bills G."/>
            <person name="Bluhm B."/>
            <person name="Cannon C."/>
            <person name="Castanera R."/>
            <person name="Culley D."/>
            <person name="Daum C."/>
            <person name="Ezra D."/>
            <person name="Gonzalez J."/>
            <person name="Henrissat B."/>
            <person name="Kuo A."/>
            <person name="Liang C."/>
            <person name="Lipzen A."/>
            <person name="Lutzoni F."/>
            <person name="Magnuson J."/>
            <person name="Mondo S."/>
            <person name="Nolan M."/>
            <person name="Ohm R."/>
            <person name="Pangilinan J."/>
            <person name="Park H.-J."/>
            <person name="Ramirez L."/>
            <person name="Alfaro M."/>
            <person name="Sun H."/>
            <person name="Tritt A."/>
            <person name="Yoshinaga Y."/>
            <person name="Zwiers L.-H."/>
            <person name="Turgeon B."/>
            <person name="Goodwin S."/>
            <person name="Spatafora J."/>
            <person name="Crous P."/>
            <person name="Grigoriev I."/>
        </authorList>
    </citation>
    <scope>NUCLEOTIDE SEQUENCE</scope>
    <source>
        <strain evidence="2">ATCC 36951</strain>
    </source>
</reference>
<dbReference type="EMBL" id="ML993584">
    <property type="protein sequence ID" value="KAF2171018.1"/>
    <property type="molecule type" value="Genomic_DNA"/>
</dbReference>
<sequence length="172" mass="18884">MATYHLTIHQLLERLSHDDDNAAPAVQYDHHADTTSSSEGVATNKRGGSGMNKRSDSVISWGSESESREAEEIDFTGFFGARRWLKSSPWVETRAGEEKRDGARGHRPPRKLHFQGTQQGKHLVLASADDTGMDGTAETICSKGPPGSLTRSDKAGTGWRFGFGHIENPCFR</sequence>
<keyword evidence="3" id="KW-1185">Reference proteome</keyword>
<organism evidence="2 3">
    <name type="scientific">Zasmidium cellare ATCC 36951</name>
    <dbReference type="NCBI Taxonomy" id="1080233"/>
    <lineage>
        <taxon>Eukaryota</taxon>
        <taxon>Fungi</taxon>
        <taxon>Dikarya</taxon>
        <taxon>Ascomycota</taxon>
        <taxon>Pezizomycotina</taxon>
        <taxon>Dothideomycetes</taxon>
        <taxon>Dothideomycetidae</taxon>
        <taxon>Mycosphaerellales</taxon>
        <taxon>Mycosphaerellaceae</taxon>
        <taxon>Zasmidium</taxon>
    </lineage>
</organism>
<gene>
    <name evidence="2" type="ORF">M409DRAFT_51252</name>
</gene>
<proteinExistence type="predicted"/>